<dbReference type="EMBL" id="JALJOR010000009">
    <property type="protein sequence ID" value="KAK9811799.1"/>
    <property type="molecule type" value="Genomic_DNA"/>
</dbReference>
<keyword evidence="3" id="KW-1185">Reference proteome</keyword>
<proteinExistence type="predicted"/>
<keyword evidence="1" id="KW-0932">Cytokinin signaling pathway</keyword>
<dbReference type="AlphaFoldDB" id="A0AAW1PV58"/>
<accession>A0AAW1PV58</accession>
<dbReference type="InterPro" id="IPR036641">
    <property type="entry name" value="HPT_dom_sf"/>
</dbReference>
<evidence type="ECO:0000313" key="2">
    <source>
        <dbReference type="EMBL" id="KAK9811799.1"/>
    </source>
</evidence>
<dbReference type="Proteomes" id="UP001489004">
    <property type="component" value="Unassembled WGS sequence"/>
</dbReference>
<dbReference type="GO" id="GO:0005634">
    <property type="term" value="C:nucleus"/>
    <property type="evidence" value="ECO:0007669"/>
    <property type="project" value="UniProtKB-SubCell"/>
</dbReference>
<protein>
    <recommendedName>
        <fullName evidence="1">Histidine-containing phosphotransfer protein</fullName>
    </recommendedName>
</protein>
<evidence type="ECO:0000256" key="1">
    <source>
        <dbReference type="RuleBase" id="RU369004"/>
    </source>
</evidence>
<dbReference type="GO" id="GO:0000160">
    <property type="term" value="P:phosphorelay signal transduction system"/>
    <property type="evidence" value="ECO:0007669"/>
    <property type="project" value="UniProtKB-UniRule"/>
</dbReference>
<dbReference type="PANTHER" id="PTHR28242">
    <property type="entry name" value="PHOSPHORELAY INTERMEDIATE PROTEIN YPD1"/>
    <property type="match status" value="1"/>
</dbReference>
<dbReference type="SUPFAM" id="SSF47226">
    <property type="entry name" value="Histidine-containing phosphotransfer domain, HPT domain"/>
    <property type="match status" value="1"/>
</dbReference>
<dbReference type="GO" id="GO:0043424">
    <property type="term" value="F:protein histidine kinase binding"/>
    <property type="evidence" value="ECO:0007669"/>
    <property type="project" value="UniProtKB-UniRule"/>
</dbReference>
<sequence length="91" mass="10369">MQLQDESNPDFVQEVVELYFEDSASKLEKLDGKLCEAIPDFNELREACQAGDRAGCQGLLMQIKENFQLLKAKLEIFMQLETQRKQLGANS</sequence>
<name>A0AAW1PV58_9CHLO</name>
<keyword evidence="1" id="KW-0902">Two-component regulatory system</keyword>
<reference evidence="2 3" key="1">
    <citation type="journal article" date="2024" name="Nat. Commun.">
        <title>Phylogenomics reveals the evolutionary origins of lichenization in chlorophyte algae.</title>
        <authorList>
            <person name="Puginier C."/>
            <person name="Libourel C."/>
            <person name="Otte J."/>
            <person name="Skaloud P."/>
            <person name="Haon M."/>
            <person name="Grisel S."/>
            <person name="Petersen M."/>
            <person name="Berrin J.G."/>
            <person name="Delaux P.M."/>
            <person name="Dal Grande F."/>
            <person name="Keller J."/>
        </authorList>
    </citation>
    <scope>NUCLEOTIDE SEQUENCE [LARGE SCALE GENOMIC DNA]</scope>
    <source>
        <strain evidence="2 3">SAG 2043</strain>
    </source>
</reference>
<dbReference type="PANTHER" id="PTHR28242:SF52">
    <property type="entry name" value="PHOSPHORELAY INTERMEDIATE PROTEIN YPD1"/>
    <property type="match status" value="1"/>
</dbReference>
<gene>
    <name evidence="2" type="ORF">WJX72_010331</name>
</gene>
<comment type="caution">
    <text evidence="2">The sequence shown here is derived from an EMBL/GenBank/DDBJ whole genome shotgun (WGS) entry which is preliminary data.</text>
</comment>
<dbReference type="GO" id="GO:0005829">
    <property type="term" value="C:cytosol"/>
    <property type="evidence" value="ECO:0007669"/>
    <property type="project" value="UniProtKB-SubCell"/>
</dbReference>
<comment type="domain">
    <text evidence="1">Histidine-containing phosphotransfer domain (HPt) contains an active histidine that mediates the phosphotransfer.</text>
</comment>
<dbReference type="Gene3D" id="1.20.120.160">
    <property type="entry name" value="HPT domain"/>
    <property type="match status" value="2"/>
</dbReference>
<dbReference type="GO" id="GO:0009736">
    <property type="term" value="P:cytokinin-activated signaling pathway"/>
    <property type="evidence" value="ECO:0007669"/>
    <property type="project" value="UniProtKB-KW"/>
</dbReference>
<evidence type="ECO:0000313" key="3">
    <source>
        <dbReference type="Proteomes" id="UP001489004"/>
    </source>
</evidence>
<comment type="function">
    <text evidence="1">Functions as a two-component phosphorelay mediators between cytokinin sensor histidine kinases and response regulators (B-type ARRs). Plays an important role in propagating cytokinin signal transduction.</text>
</comment>
<dbReference type="GO" id="GO:0009927">
    <property type="term" value="F:histidine phosphotransfer kinase activity"/>
    <property type="evidence" value="ECO:0007669"/>
    <property type="project" value="UniProtKB-UniRule"/>
</dbReference>
<organism evidence="2 3">
    <name type="scientific">[Myrmecia] bisecta</name>
    <dbReference type="NCBI Taxonomy" id="41462"/>
    <lineage>
        <taxon>Eukaryota</taxon>
        <taxon>Viridiplantae</taxon>
        <taxon>Chlorophyta</taxon>
        <taxon>core chlorophytes</taxon>
        <taxon>Trebouxiophyceae</taxon>
        <taxon>Trebouxiales</taxon>
        <taxon>Trebouxiaceae</taxon>
        <taxon>Myrmecia</taxon>
    </lineage>
</organism>
<comment type="subcellular location">
    <subcellularLocation>
        <location evidence="1">Cytoplasm</location>
        <location evidence="1">Cytosol</location>
    </subcellularLocation>
    <subcellularLocation>
        <location evidence="1">Nucleus</location>
    </subcellularLocation>
</comment>
<dbReference type="InterPro" id="IPR045871">
    <property type="entry name" value="AHP1-5/YPD1"/>
</dbReference>